<protein>
    <submittedName>
        <fullName evidence="2">Uncharacterized protein</fullName>
    </submittedName>
</protein>
<proteinExistence type="predicted"/>
<feature type="transmembrane region" description="Helical" evidence="1">
    <location>
        <begin position="63"/>
        <end position="80"/>
    </location>
</feature>
<reference evidence="2 3" key="1">
    <citation type="journal article" date="1992" name="Lakartidningen">
        <title>[Penicillin V and not amoxicillin is the first choice preparation in acute otitis].</title>
        <authorList>
            <person name="Kamme C."/>
            <person name="Lundgren K."/>
            <person name="Prellner K."/>
        </authorList>
    </citation>
    <scope>NUCLEOTIDE SEQUENCE [LARGE SCALE GENOMIC DNA]</scope>
    <source>
        <strain evidence="2 3">PC3997IV</strain>
    </source>
</reference>
<feature type="transmembrane region" description="Helical" evidence="1">
    <location>
        <begin position="38"/>
        <end position="57"/>
    </location>
</feature>
<evidence type="ECO:0000313" key="2">
    <source>
        <dbReference type="EMBL" id="TXJ38958.1"/>
    </source>
</evidence>
<sequence>MNFSTFITSIIFILPGFIVISSINLFSYVRNVNTFYKILQSIITTIILWLFVFLISQFEKFNFIYNILEIIISFDINIFLKNKIKVALFLITIYFISFLIGFIIGIFLYRFDKTRNFIYKIYVKIFKQTPYKHIWEELFYELKINEKNVVSIIVRTVNGDIFMGLPYLISYNPNDRAISFLELYKLNDKNKFELIINYEDSNINNKVKHGDLFYIKDSSIEYLYILYYNEKRVNDLIDKLR</sequence>
<keyword evidence="1" id="KW-1133">Transmembrane helix</keyword>
<dbReference type="RefSeq" id="WP_147778481.1">
    <property type="nucleotide sequence ID" value="NZ_SAYD01000018.1"/>
</dbReference>
<dbReference type="Proteomes" id="UP000325002">
    <property type="component" value="Unassembled WGS sequence"/>
</dbReference>
<dbReference type="AlphaFoldDB" id="A0A5C8ENJ2"/>
<keyword evidence="1" id="KW-0812">Transmembrane</keyword>
<accession>A0A5C8ENJ2</accession>
<name>A0A5C8ENJ2_9SPIR</name>
<evidence type="ECO:0000256" key="1">
    <source>
        <dbReference type="SAM" id="Phobius"/>
    </source>
</evidence>
<gene>
    <name evidence="2" type="ORF">EPJ81_07495</name>
</gene>
<dbReference type="EMBL" id="SAYD01000018">
    <property type="protein sequence ID" value="TXJ38958.1"/>
    <property type="molecule type" value="Genomic_DNA"/>
</dbReference>
<comment type="caution">
    <text evidence="2">The sequence shown here is derived from an EMBL/GenBank/DDBJ whole genome shotgun (WGS) entry which is preliminary data.</text>
</comment>
<organism evidence="2 3">
    <name type="scientific">Brachyspira aalborgi</name>
    <dbReference type="NCBI Taxonomy" id="29522"/>
    <lineage>
        <taxon>Bacteria</taxon>
        <taxon>Pseudomonadati</taxon>
        <taxon>Spirochaetota</taxon>
        <taxon>Spirochaetia</taxon>
        <taxon>Brachyspirales</taxon>
        <taxon>Brachyspiraceae</taxon>
        <taxon>Brachyspira</taxon>
    </lineage>
</organism>
<feature type="transmembrane region" description="Helical" evidence="1">
    <location>
        <begin position="6"/>
        <end position="26"/>
    </location>
</feature>
<feature type="transmembrane region" description="Helical" evidence="1">
    <location>
        <begin position="87"/>
        <end position="109"/>
    </location>
</feature>
<evidence type="ECO:0000313" key="3">
    <source>
        <dbReference type="Proteomes" id="UP000325002"/>
    </source>
</evidence>
<keyword evidence="1" id="KW-0472">Membrane</keyword>